<gene>
    <name evidence="2" type="ORF">SRABI133_03431</name>
</gene>
<dbReference type="AlphaFoldDB" id="A0A9W4KYH8"/>
<evidence type="ECO:0000313" key="2">
    <source>
        <dbReference type="EMBL" id="CAH0262565.1"/>
    </source>
</evidence>
<evidence type="ECO:0000256" key="1">
    <source>
        <dbReference type="SAM" id="Phobius"/>
    </source>
</evidence>
<dbReference type="EMBL" id="CAKKMG010000055">
    <property type="protein sequence ID" value="CAH0262565.1"/>
    <property type="molecule type" value="Genomic_DNA"/>
</dbReference>
<dbReference type="Proteomes" id="UP000789326">
    <property type="component" value="Unassembled WGS sequence"/>
</dbReference>
<name>A0A9W4KYH8_9BACI</name>
<keyword evidence="1" id="KW-0812">Transmembrane</keyword>
<proteinExistence type="predicted"/>
<evidence type="ECO:0000313" key="3">
    <source>
        <dbReference type="Proteomes" id="UP000789326"/>
    </source>
</evidence>
<sequence length="97" mass="11126">MPRGLLLYILVVIMAGVLSLFLCLFAQLRIKDAPGAKPYILVTYFSGNQMMNKIKKLERNINSSTAKIHLSRFFFLDLISNRSFLLNLLLFWGSSNR</sequence>
<protein>
    <submittedName>
        <fullName evidence="2">Uncharacterized protein</fullName>
    </submittedName>
</protein>
<feature type="transmembrane region" description="Helical" evidence="1">
    <location>
        <begin position="6"/>
        <end position="28"/>
    </location>
</feature>
<comment type="caution">
    <text evidence="2">The sequence shown here is derived from an EMBL/GenBank/DDBJ whole genome shotgun (WGS) entry which is preliminary data.</text>
</comment>
<accession>A0A9W4KYH8</accession>
<keyword evidence="1" id="KW-1133">Transmembrane helix</keyword>
<reference evidence="2" key="1">
    <citation type="submission" date="2021-11" db="EMBL/GenBank/DDBJ databases">
        <authorList>
            <person name="Bulgarelli D."/>
        </authorList>
    </citation>
    <scope>NUCLEOTIDE SEQUENCE</scope>
    <source>
        <strain evidence="2">Bi133</strain>
    </source>
</reference>
<organism evidence="2 3">
    <name type="scientific">Peribacillus simplex</name>
    <dbReference type="NCBI Taxonomy" id="1478"/>
    <lineage>
        <taxon>Bacteria</taxon>
        <taxon>Bacillati</taxon>
        <taxon>Bacillota</taxon>
        <taxon>Bacilli</taxon>
        <taxon>Bacillales</taxon>
        <taxon>Bacillaceae</taxon>
        <taxon>Peribacillus</taxon>
    </lineage>
</organism>
<keyword evidence="1" id="KW-0472">Membrane</keyword>